<dbReference type="PANTHER" id="PTHR43364:SF4">
    <property type="entry name" value="NAD(P)-LINKED OXIDOREDUCTASE SUPERFAMILY PROTEIN"/>
    <property type="match status" value="1"/>
</dbReference>
<proteinExistence type="predicted"/>
<dbReference type="GO" id="GO:0016491">
    <property type="term" value="F:oxidoreductase activity"/>
    <property type="evidence" value="ECO:0007669"/>
    <property type="project" value="UniProtKB-KW"/>
</dbReference>
<evidence type="ECO:0000259" key="2">
    <source>
        <dbReference type="Pfam" id="PF00248"/>
    </source>
</evidence>
<dbReference type="InterPro" id="IPR023210">
    <property type="entry name" value="NADP_OxRdtase_dom"/>
</dbReference>
<dbReference type="AlphaFoldDB" id="A0A8K0SD29"/>
<evidence type="ECO:0000313" key="3">
    <source>
        <dbReference type="EMBL" id="KAH7303056.1"/>
    </source>
</evidence>
<dbReference type="Gene3D" id="3.20.20.100">
    <property type="entry name" value="NADP-dependent oxidoreductase domain"/>
    <property type="match status" value="1"/>
</dbReference>
<dbReference type="Proteomes" id="UP000813444">
    <property type="component" value="Unassembled WGS sequence"/>
</dbReference>
<gene>
    <name evidence="3" type="ORF">B0I35DRAFT_472419</name>
</gene>
<keyword evidence="1" id="KW-0560">Oxidoreductase</keyword>
<dbReference type="InterPro" id="IPR050523">
    <property type="entry name" value="AKR_Detox_Biosynth"/>
</dbReference>
<protein>
    <submittedName>
        <fullName evidence="3">Aldo/keto reductase</fullName>
    </submittedName>
</protein>
<sequence>MASLEAPQVIFGCGGLGNEFVSDEAVGELLKTLQKLGVERLDTAALYPPTDIGASQRLLGRAKASQMGFAIDTKVMISMASFSGTLEPEKIAKSAAESVEVLKFRDGQRINVFYPHAADISTPLEDQAAGFNRQYKKGIFDKLGVCNFTAEMLQQFIDICDREGYVKPTVYQGIYNLIDRRHEGAVLDIVRKNNMQFVAHSPHASGFLHGALTTGNVDGTRFSEGNIMSMDARRYDKNKYHDAIRFLDKSLEPHGITKTEIALRWLAFHSQLKPSDAIIFGSSKLAQVKENVAAINKGPLPQDILVALDDLWKIVS</sequence>
<dbReference type="EMBL" id="JAGPNK010000041">
    <property type="protein sequence ID" value="KAH7303056.1"/>
    <property type="molecule type" value="Genomic_DNA"/>
</dbReference>
<dbReference type="OrthoDB" id="48988at2759"/>
<evidence type="ECO:0000313" key="4">
    <source>
        <dbReference type="Proteomes" id="UP000813444"/>
    </source>
</evidence>
<dbReference type="PANTHER" id="PTHR43364">
    <property type="entry name" value="NADH-SPECIFIC METHYLGLYOXAL REDUCTASE-RELATED"/>
    <property type="match status" value="1"/>
</dbReference>
<name>A0A8K0SD29_9HYPO</name>
<dbReference type="SUPFAM" id="SSF51430">
    <property type="entry name" value="NAD(P)-linked oxidoreductase"/>
    <property type="match status" value="1"/>
</dbReference>
<reference evidence="3" key="1">
    <citation type="journal article" date="2021" name="Nat. Commun.">
        <title>Genetic determinants of endophytism in the Arabidopsis root mycobiome.</title>
        <authorList>
            <person name="Mesny F."/>
            <person name="Miyauchi S."/>
            <person name="Thiergart T."/>
            <person name="Pickel B."/>
            <person name="Atanasova L."/>
            <person name="Karlsson M."/>
            <person name="Huettel B."/>
            <person name="Barry K.W."/>
            <person name="Haridas S."/>
            <person name="Chen C."/>
            <person name="Bauer D."/>
            <person name="Andreopoulos W."/>
            <person name="Pangilinan J."/>
            <person name="LaButti K."/>
            <person name="Riley R."/>
            <person name="Lipzen A."/>
            <person name="Clum A."/>
            <person name="Drula E."/>
            <person name="Henrissat B."/>
            <person name="Kohler A."/>
            <person name="Grigoriev I.V."/>
            <person name="Martin F.M."/>
            <person name="Hacquard S."/>
        </authorList>
    </citation>
    <scope>NUCLEOTIDE SEQUENCE</scope>
    <source>
        <strain evidence="3">MPI-CAGE-CH-0235</strain>
    </source>
</reference>
<keyword evidence="4" id="KW-1185">Reference proteome</keyword>
<feature type="domain" description="NADP-dependent oxidoreductase" evidence="2">
    <location>
        <begin position="9"/>
        <end position="312"/>
    </location>
</feature>
<accession>A0A8K0SD29</accession>
<dbReference type="Pfam" id="PF00248">
    <property type="entry name" value="Aldo_ket_red"/>
    <property type="match status" value="1"/>
</dbReference>
<dbReference type="InterPro" id="IPR036812">
    <property type="entry name" value="NAD(P)_OxRdtase_dom_sf"/>
</dbReference>
<organism evidence="3 4">
    <name type="scientific">Stachybotrys elegans</name>
    <dbReference type="NCBI Taxonomy" id="80388"/>
    <lineage>
        <taxon>Eukaryota</taxon>
        <taxon>Fungi</taxon>
        <taxon>Dikarya</taxon>
        <taxon>Ascomycota</taxon>
        <taxon>Pezizomycotina</taxon>
        <taxon>Sordariomycetes</taxon>
        <taxon>Hypocreomycetidae</taxon>
        <taxon>Hypocreales</taxon>
        <taxon>Stachybotryaceae</taxon>
        <taxon>Stachybotrys</taxon>
    </lineage>
</organism>
<evidence type="ECO:0000256" key="1">
    <source>
        <dbReference type="ARBA" id="ARBA00023002"/>
    </source>
</evidence>
<comment type="caution">
    <text evidence="3">The sequence shown here is derived from an EMBL/GenBank/DDBJ whole genome shotgun (WGS) entry which is preliminary data.</text>
</comment>